<evidence type="ECO:0000256" key="1">
    <source>
        <dbReference type="SAM" id="MobiDB-lite"/>
    </source>
</evidence>
<protein>
    <submittedName>
        <fullName evidence="2">Uncharacterized protein</fullName>
    </submittedName>
</protein>
<accession>A0ABY6NGK3</accession>
<dbReference type="EMBL" id="CP085043">
    <property type="protein sequence ID" value="UZF16429.1"/>
    <property type="molecule type" value="Genomic_DNA"/>
</dbReference>
<name>A0ABY6NGK3_RALSL</name>
<evidence type="ECO:0000313" key="2">
    <source>
        <dbReference type="EMBL" id="UZF16429.1"/>
    </source>
</evidence>
<sequence length="236" mass="26515">MKVVSSYQSVVRGVSEQVPQQRHPGQHYEQVNMVSDPVHGLARRHGSITLDERLIDSVNLMTPIRVSWARNYREYSFFVAGMEYSLVYQGYERSAGDALPFCFVLNKDTGKFLNVNLVDPAALAPWVDGGVSALTTVGQYVIMAAQQLAPGYSVTDPFRDHSQQAVAWVRGGAYSRTSLASAVRYWVTQMGINQQQAIQQQQEAQFRAWQKNPLGYNRMSQGPSTRGGSLFNKYRR</sequence>
<feature type="region of interest" description="Disordered" evidence="1">
    <location>
        <begin position="214"/>
        <end position="236"/>
    </location>
</feature>
<feature type="compositionally biased region" description="Polar residues" evidence="1">
    <location>
        <begin position="218"/>
        <end position="227"/>
    </location>
</feature>
<dbReference type="Pfam" id="PF25675">
    <property type="entry name" value="Phage_nozzle"/>
    <property type="match status" value="1"/>
</dbReference>
<gene>
    <name evidence="2" type="ORF">LH706_08360</name>
</gene>
<organism evidence="2">
    <name type="scientific">Ralstonia solanacearum</name>
    <name type="common">Pseudomonas solanacearum</name>
    <dbReference type="NCBI Taxonomy" id="305"/>
    <lineage>
        <taxon>Bacteria</taxon>
        <taxon>Pseudomonadati</taxon>
        <taxon>Pseudomonadota</taxon>
        <taxon>Betaproteobacteria</taxon>
        <taxon>Burkholderiales</taxon>
        <taxon>Burkholderiaceae</taxon>
        <taxon>Ralstonia</taxon>
        <taxon>Ralstonia solanacearum species complex</taxon>
    </lineage>
</organism>
<proteinExistence type="predicted"/>
<dbReference type="InterPro" id="IPR058003">
    <property type="entry name" value="Phage_gp12"/>
</dbReference>
<reference evidence="2" key="1">
    <citation type="submission" date="2021-10" db="EMBL/GenBank/DDBJ databases">
        <title>Complete genome sequences of five Ralstonia solancearum strains isolated from sunflower.</title>
        <authorList>
            <person name="She X."/>
            <person name="He Z."/>
        </authorList>
    </citation>
    <scope>NUCLEOTIDE SEQUENCE</scope>
    <source>
        <strain evidence="2">RS638</strain>
    </source>
</reference>